<feature type="non-terminal residue" evidence="1">
    <location>
        <position position="333"/>
    </location>
</feature>
<sequence length="333" mass="38745">AQQRVDLFKLDFPIDQHGYLYNQRIYVIDTNLKKLIEVNVATKVQSELQLNLDKIYSYFAILDDQLFFINSNQKLAKYNLKSKTIVELPYEKCIRVQSFKNTLIIVTDSGTLETKIIDIKKEKLILLKTFDRRLWLEQIGVLVECGTVDNYIDLLQKGFHKKDGLEKLRTQNMFFTPMGPTHYKDLVSDERIKAMQGHAKLKQLQIDEFILFQQALQTQNWPAIGKFSNQQLEQNIESVVKILYYCKNEVVFSKIGFLLANVQNVSQTLKQQFIDAYLANGEGFSLAQKVEIQTYVNGMKQDIDSQKQAEKLLLARMNDKNDILRVIENDVKQ</sequence>
<accession>A0A146JZN8</accession>
<organism evidence="1">
    <name type="scientific">Trepomonas sp. PC1</name>
    <dbReference type="NCBI Taxonomy" id="1076344"/>
    <lineage>
        <taxon>Eukaryota</taxon>
        <taxon>Metamonada</taxon>
        <taxon>Diplomonadida</taxon>
        <taxon>Hexamitidae</taxon>
        <taxon>Hexamitinae</taxon>
        <taxon>Trepomonas</taxon>
    </lineage>
</organism>
<protein>
    <submittedName>
        <fullName evidence="1">Uncharacterized protein</fullName>
    </submittedName>
</protein>
<dbReference type="AlphaFoldDB" id="A0A146JZN8"/>
<feature type="non-terminal residue" evidence="1">
    <location>
        <position position="1"/>
    </location>
</feature>
<name>A0A146JZN8_9EUKA</name>
<reference evidence="1" key="1">
    <citation type="submission" date="2015-07" db="EMBL/GenBank/DDBJ databases">
        <title>Adaptation to a free-living lifestyle via gene acquisitions in the diplomonad Trepomonas sp. PC1.</title>
        <authorList>
            <person name="Xu F."/>
            <person name="Jerlstrom-Hultqvist J."/>
            <person name="Kolisko M."/>
            <person name="Simpson A.G.B."/>
            <person name="Roger A.J."/>
            <person name="Svard S.G."/>
            <person name="Andersson J.O."/>
        </authorList>
    </citation>
    <scope>NUCLEOTIDE SEQUENCE</scope>
    <source>
        <strain evidence="1">PC1</strain>
    </source>
</reference>
<dbReference type="EMBL" id="GDID01007735">
    <property type="protein sequence ID" value="JAP88871.1"/>
    <property type="molecule type" value="Transcribed_RNA"/>
</dbReference>
<gene>
    <name evidence="1" type="ORF">TPC1_31634</name>
</gene>
<evidence type="ECO:0000313" key="1">
    <source>
        <dbReference type="EMBL" id="JAP88871.1"/>
    </source>
</evidence>
<proteinExistence type="predicted"/>